<name>A0RYN9_CENSY</name>
<organism evidence="1 2">
    <name type="scientific">Cenarchaeum symbiosum (strain A)</name>
    <dbReference type="NCBI Taxonomy" id="414004"/>
    <lineage>
        <taxon>Archaea</taxon>
        <taxon>Nitrososphaerota</taxon>
        <taxon>Candidatus Cenarchaeales</taxon>
        <taxon>Candidatus Cenarchaeaceae</taxon>
        <taxon>Candidatus Cenarchaeum</taxon>
    </lineage>
</organism>
<gene>
    <name evidence="1" type="ordered locus">CENSYa_1846</name>
</gene>
<accession>A0RYN9</accession>
<evidence type="ECO:0000313" key="1">
    <source>
        <dbReference type="EMBL" id="ABK78456.1"/>
    </source>
</evidence>
<proteinExistence type="predicted"/>
<dbReference type="EMBL" id="DP000238">
    <property type="protein sequence ID" value="ABK78456.1"/>
    <property type="molecule type" value="Genomic_DNA"/>
</dbReference>
<dbReference type="Proteomes" id="UP000000758">
    <property type="component" value="Chromosome"/>
</dbReference>
<dbReference type="KEGG" id="csy:CENSYa_1846"/>
<keyword evidence="2" id="KW-1185">Reference proteome</keyword>
<evidence type="ECO:0000313" key="2">
    <source>
        <dbReference type="Proteomes" id="UP000000758"/>
    </source>
</evidence>
<dbReference type="STRING" id="414004.CENSYa_1846"/>
<reference evidence="1 2" key="1">
    <citation type="journal article" date="2006" name="Proc. Natl. Acad. Sci. U.S.A.">
        <title>Genomic analysis of the uncultivated marine crenarchaeote Cenarchaeum symbiosum.</title>
        <authorList>
            <person name="Hallam S.J."/>
            <person name="Konstantinidis K.T."/>
            <person name="Putnam N."/>
            <person name="Schleper C."/>
            <person name="Watanabe Y."/>
            <person name="Sugahara J."/>
            <person name="Preston C."/>
            <person name="de la Torre J."/>
            <person name="Richardson P.M."/>
            <person name="DeLong E.F."/>
        </authorList>
    </citation>
    <scope>NUCLEOTIDE SEQUENCE [LARGE SCALE GENOMIC DNA]</scope>
    <source>
        <strain evidence="2">A</strain>
    </source>
</reference>
<sequence length="219" mass="24658">MKAAGVSVPEAVREIVTRNRSVYDCMKMDLINYTALAVKIQSEVERHLGGPVNLNTIVVAIKRYADSFDQKDEVRSETVLKDARISLTDGMVDIKLPGDAYDDGYPADLLEKFSRVTKDFDFFKLPGSFRLLTEDLEGIRRIMSSMPQGQETFSTGLVRIKISMPLEQRADAGSYVVELLHKNGVEFVDAYFSRENMIITFDQDDAARAYEVLRTVARG</sequence>
<protein>
    <recommendedName>
        <fullName evidence="3">ACT domain-containing protein</fullName>
    </recommendedName>
</protein>
<evidence type="ECO:0008006" key="3">
    <source>
        <dbReference type="Google" id="ProtNLM"/>
    </source>
</evidence>
<dbReference type="HOGENOM" id="CLU_1259057_0_0_2"/>
<dbReference type="EnsemblBacteria" id="ABK78456">
    <property type="protein sequence ID" value="ABK78456"/>
    <property type="gene ID" value="CENSYa_1846"/>
</dbReference>
<dbReference type="AlphaFoldDB" id="A0RYN9"/>
<dbReference type="PATRIC" id="fig|414004.10.peg.1684"/>